<dbReference type="Proteomes" id="UP000075799">
    <property type="component" value="Unassembled WGS sequence"/>
</dbReference>
<dbReference type="OrthoDB" id="5293733at2"/>
<evidence type="ECO:0000313" key="1">
    <source>
        <dbReference type="EMBL" id="KYG62327.1"/>
    </source>
</evidence>
<comment type="caution">
    <text evidence="1">The sequence shown here is derived from an EMBL/GenBank/DDBJ whole genome shotgun (WGS) entry which is preliminary data.</text>
</comment>
<evidence type="ECO:0000313" key="2">
    <source>
        <dbReference type="Proteomes" id="UP000075799"/>
    </source>
</evidence>
<protein>
    <submittedName>
        <fullName evidence="1">Uncharacterized protein</fullName>
    </submittedName>
</protein>
<accession>A0A162FUJ9</accession>
<proteinExistence type="predicted"/>
<dbReference type="RefSeq" id="WP_063209755.1">
    <property type="nucleotide sequence ID" value="NZ_LUKD01000009.1"/>
</dbReference>
<sequence>MSLISALAMTCLVYGPAETRENFLLYKILQPLQISEGSIRTTSLNQNSQVEHWDFKIIQDSSDACPGAVVAKDRKGRTAALKGLYKGPAGYTKGTLLFEDEEGIVFRALIACPEVVLNPTCDSTWEPVEGWEVL</sequence>
<reference evidence="1 2" key="1">
    <citation type="submission" date="2016-03" db="EMBL/GenBank/DDBJ databases">
        <authorList>
            <person name="Ploux O."/>
        </authorList>
    </citation>
    <scope>NUCLEOTIDE SEQUENCE [LARGE SCALE GENOMIC DNA]</scope>
    <source>
        <strain evidence="1 2">EC13</strain>
    </source>
</reference>
<gene>
    <name evidence="1" type="ORF">AZI87_17540</name>
</gene>
<name>A0A162FUJ9_BDEBC</name>
<dbReference type="AlphaFoldDB" id="A0A162FUJ9"/>
<dbReference type="EMBL" id="LUKD01000009">
    <property type="protein sequence ID" value="KYG62327.1"/>
    <property type="molecule type" value="Genomic_DNA"/>
</dbReference>
<organism evidence="1 2">
    <name type="scientific">Bdellovibrio bacteriovorus</name>
    <dbReference type="NCBI Taxonomy" id="959"/>
    <lineage>
        <taxon>Bacteria</taxon>
        <taxon>Pseudomonadati</taxon>
        <taxon>Bdellovibrionota</taxon>
        <taxon>Bdellovibrionia</taxon>
        <taxon>Bdellovibrionales</taxon>
        <taxon>Pseudobdellovibrionaceae</taxon>
        <taxon>Bdellovibrio</taxon>
    </lineage>
</organism>